<name>A0A7R8UJ35_HERIL</name>
<evidence type="ECO:0000313" key="1">
    <source>
        <dbReference type="EMBL" id="CAD7081812.1"/>
    </source>
</evidence>
<accession>A0A7R8UJ35</accession>
<dbReference type="Proteomes" id="UP000594454">
    <property type="component" value="Chromosome 2"/>
</dbReference>
<dbReference type="EMBL" id="LR899010">
    <property type="protein sequence ID" value="CAD7081812.1"/>
    <property type="molecule type" value="Genomic_DNA"/>
</dbReference>
<proteinExistence type="predicted"/>
<gene>
    <name evidence="1" type="ORF">HERILL_LOCUS4901</name>
</gene>
<keyword evidence="2" id="KW-1185">Reference proteome</keyword>
<reference evidence="1 2" key="1">
    <citation type="submission" date="2020-11" db="EMBL/GenBank/DDBJ databases">
        <authorList>
            <person name="Wallbank WR R."/>
            <person name="Pardo Diaz C."/>
            <person name="Kozak K."/>
            <person name="Martin S."/>
            <person name="Jiggins C."/>
            <person name="Moest M."/>
            <person name="Warren A I."/>
            <person name="Generalovic N T."/>
            <person name="Byers J.R.P. K."/>
            <person name="Montejo-Kovacevich G."/>
            <person name="Yen C E."/>
        </authorList>
    </citation>
    <scope>NUCLEOTIDE SEQUENCE [LARGE SCALE GENOMIC DNA]</scope>
</reference>
<dbReference type="AlphaFoldDB" id="A0A7R8UJ35"/>
<evidence type="ECO:0000313" key="2">
    <source>
        <dbReference type="Proteomes" id="UP000594454"/>
    </source>
</evidence>
<protein>
    <submittedName>
        <fullName evidence="1">Uncharacterized protein</fullName>
    </submittedName>
</protein>
<dbReference type="InParanoid" id="A0A7R8UJ35"/>
<organism evidence="1 2">
    <name type="scientific">Hermetia illucens</name>
    <name type="common">Black soldier fly</name>
    <dbReference type="NCBI Taxonomy" id="343691"/>
    <lineage>
        <taxon>Eukaryota</taxon>
        <taxon>Metazoa</taxon>
        <taxon>Ecdysozoa</taxon>
        <taxon>Arthropoda</taxon>
        <taxon>Hexapoda</taxon>
        <taxon>Insecta</taxon>
        <taxon>Pterygota</taxon>
        <taxon>Neoptera</taxon>
        <taxon>Endopterygota</taxon>
        <taxon>Diptera</taxon>
        <taxon>Brachycera</taxon>
        <taxon>Stratiomyomorpha</taxon>
        <taxon>Stratiomyidae</taxon>
        <taxon>Hermetiinae</taxon>
        <taxon>Hermetia</taxon>
    </lineage>
</organism>
<sequence length="115" mass="12994">MSETIKHLEQNNGYLLELLQNQISIIDSTTNMIKETHKTVEKGVIELEAQHNTIKGINHEFYQVKIIEYFNTLAIRLILITAPYQKAQFTSLDVITGATARVLFGSECSASQLLL</sequence>